<protein>
    <recommendedName>
        <fullName evidence="2">Glutathionylspermidine synthase pre-ATP-grasp-like domain-containing protein</fullName>
    </recommendedName>
</protein>
<dbReference type="EMBL" id="UINC01009322">
    <property type="protein sequence ID" value="SVA41823.1"/>
    <property type="molecule type" value="Genomic_DNA"/>
</dbReference>
<name>A0A381VQL3_9ZZZZ</name>
<accession>A0A381VQL3</accession>
<gene>
    <name evidence="1" type="ORF">METZ01_LOCUS94677</name>
</gene>
<feature type="non-terminal residue" evidence="1">
    <location>
        <position position="455"/>
    </location>
</feature>
<evidence type="ECO:0008006" key="2">
    <source>
        <dbReference type="Google" id="ProtNLM"/>
    </source>
</evidence>
<organism evidence="1">
    <name type="scientific">marine metagenome</name>
    <dbReference type="NCBI Taxonomy" id="408172"/>
    <lineage>
        <taxon>unclassified sequences</taxon>
        <taxon>metagenomes</taxon>
        <taxon>ecological metagenomes</taxon>
    </lineage>
</organism>
<evidence type="ECO:0000313" key="1">
    <source>
        <dbReference type="EMBL" id="SVA41823.1"/>
    </source>
</evidence>
<sequence length="455" mass="51444">MIAQPEKACVDIKVSLVQAGLFSDSGNTWRVSPEPYFLSQEENTFFHELGPHLLKFYSVLNRFYLDSVKGNFHPWIAEYLDAGKPRDLIEFGRMKRMRQALPGIIRPDVIATEKGFAITELDSVPGGFGLTAALMSIYEDPSWKITGEGIPSLFYQMAESVAKKPIPNVAIVVSDEAKDYLSEMQYLGSLLNRKGVYVVHPQDMNFKEEGLFVKHNEKWVRVDVLYRFFELFDLKNIPKSELLLYAAKKGQVTTTPPYKPWLEEKLSFALFSHPSLKSDWEKALGSETFVALTHLIPETWILDSRPLSPHGAIPGLEVKGNQVRDWAELNFLTQKEREMVIKPSGFSPQSWGSRGVVVGHDVSSDIWQQTLTKGLQHFPDQPSVLQKFYKGKKVEARYLNTGKDRIEIMTSRVRLTPYYFVLGGSTHLGGVLATLCPQDKKKIHGMVDAIMVPCA</sequence>
<proteinExistence type="predicted"/>
<dbReference type="AlphaFoldDB" id="A0A381VQL3"/>
<reference evidence="1" key="1">
    <citation type="submission" date="2018-05" db="EMBL/GenBank/DDBJ databases">
        <authorList>
            <person name="Lanie J.A."/>
            <person name="Ng W.-L."/>
            <person name="Kazmierczak K.M."/>
            <person name="Andrzejewski T.M."/>
            <person name="Davidsen T.M."/>
            <person name="Wayne K.J."/>
            <person name="Tettelin H."/>
            <person name="Glass J.I."/>
            <person name="Rusch D."/>
            <person name="Podicherti R."/>
            <person name="Tsui H.-C.T."/>
            <person name="Winkler M.E."/>
        </authorList>
    </citation>
    <scope>NUCLEOTIDE SEQUENCE</scope>
</reference>